<feature type="signal peptide" evidence="1">
    <location>
        <begin position="1"/>
        <end position="33"/>
    </location>
</feature>
<proteinExistence type="predicted"/>
<dbReference type="EMBL" id="BAAAKV010000013">
    <property type="protein sequence ID" value="GAA1162204.1"/>
    <property type="molecule type" value="Genomic_DNA"/>
</dbReference>
<keyword evidence="3" id="KW-1185">Reference proteome</keyword>
<reference evidence="2 3" key="1">
    <citation type="journal article" date="2019" name="Int. J. Syst. Evol. Microbiol.">
        <title>The Global Catalogue of Microorganisms (GCM) 10K type strain sequencing project: providing services to taxonomists for standard genome sequencing and annotation.</title>
        <authorList>
            <consortium name="The Broad Institute Genomics Platform"/>
            <consortium name="The Broad Institute Genome Sequencing Center for Infectious Disease"/>
            <person name="Wu L."/>
            <person name="Ma J."/>
        </authorList>
    </citation>
    <scope>NUCLEOTIDE SEQUENCE [LARGE SCALE GENOMIC DNA]</scope>
    <source>
        <strain evidence="2 3">JCM 12696</strain>
    </source>
</reference>
<protein>
    <recommendedName>
        <fullName evidence="4">CARDB domain-containing protein</fullName>
    </recommendedName>
</protein>
<evidence type="ECO:0000313" key="2">
    <source>
        <dbReference type="EMBL" id="GAA1162204.1"/>
    </source>
</evidence>
<dbReference type="RefSeq" id="WP_344272897.1">
    <property type="nucleotide sequence ID" value="NZ_BAAAKV010000013.1"/>
</dbReference>
<evidence type="ECO:0008006" key="4">
    <source>
        <dbReference type="Google" id="ProtNLM"/>
    </source>
</evidence>
<sequence length="449" mass="46539">MRPASAWRALCVGTGITAAVGLLTAGFAAPASASADEPQSDQLWLNVPYEQAMPLGTAGGQPESRSLDIGLYHDNNNFTVTEGEVTVDISGLAGVAEVTWPANCAPAGTTAVCDVPEVPVLGPEYRSQIRLTVRAADGAAAGASGRITYEASATGGPEGTLTAPHESFDTTLTVTSGPDLAIGDIPPVGNAGPGTALTVPFRVTNKGNESASGFTVRLMASYGLKELTEYDACTYTRSSDGEHVPMTYATCSFDQALAPGHSFELPAPLKVRLAAHALNERLDISVEPGGGVEDIDSVDNYAIQEIQAANTADFSVTGDTVSGAQGETVTARLAFKNNGPAWFGNLGSGDPAAKVRLIVPAGTTVTGVPSGCTPHTLSGGYYPQRTGAPRYDCALPYWVLEDMERSYDFSLRVDTVVPGSTGAVSIHPEFGEFAFDPDSTNNTAVLNVN</sequence>
<keyword evidence="1" id="KW-0732">Signal</keyword>
<evidence type="ECO:0000256" key="1">
    <source>
        <dbReference type="SAM" id="SignalP"/>
    </source>
</evidence>
<name>A0ABN1UPX5_9ACTN</name>
<organism evidence="2 3">
    <name type="scientific">Streptomyces hebeiensis</name>
    <dbReference type="NCBI Taxonomy" id="229486"/>
    <lineage>
        <taxon>Bacteria</taxon>
        <taxon>Bacillati</taxon>
        <taxon>Actinomycetota</taxon>
        <taxon>Actinomycetes</taxon>
        <taxon>Kitasatosporales</taxon>
        <taxon>Streptomycetaceae</taxon>
        <taxon>Streptomyces</taxon>
    </lineage>
</organism>
<dbReference type="Gene3D" id="2.60.40.10">
    <property type="entry name" value="Immunoglobulins"/>
    <property type="match status" value="1"/>
</dbReference>
<accession>A0ABN1UPX5</accession>
<dbReference type="InterPro" id="IPR013783">
    <property type="entry name" value="Ig-like_fold"/>
</dbReference>
<evidence type="ECO:0000313" key="3">
    <source>
        <dbReference type="Proteomes" id="UP001501371"/>
    </source>
</evidence>
<feature type="chain" id="PRO_5047277806" description="CARDB domain-containing protein" evidence="1">
    <location>
        <begin position="34"/>
        <end position="449"/>
    </location>
</feature>
<comment type="caution">
    <text evidence="2">The sequence shown here is derived from an EMBL/GenBank/DDBJ whole genome shotgun (WGS) entry which is preliminary data.</text>
</comment>
<dbReference type="Proteomes" id="UP001501371">
    <property type="component" value="Unassembled WGS sequence"/>
</dbReference>
<gene>
    <name evidence="2" type="ORF">GCM10009654_18590</name>
</gene>